<evidence type="ECO:0000256" key="2">
    <source>
        <dbReference type="ARBA" id="ARBA00022630"/>
    </source>
</evidence>
<dbReference type="PRINTS" id="PR00420">
    <property type="entry name" value="RNGMNOXGNASE"/>
</dbReference>
<dbReference type="SUPFAM" id="SSF51905">
    <property type="entry name" value="FAD/NAD(P)-binding domain"/>
    <property type="match status" value="1"/>
</dbReference>
<comment type="cofactor">
    <cofactor evidence="1">
        <name>FAD</name>
        <dbReference type="ChEBI" id="CHEBI:57692"/>
    </cofactor>
</comment>
<proteinExistence type="predicted"/>
<dbReference type="PANTHER" id="PTHR47178:SF5">
    <property type="entry name" value="FAD-BINDING DOMAIN-CONTAINING PROTEIN"/>
    <property type="match status" value="1"/>
</dbReference>
<dbReference type="GO" id="GO:0004497">
    <property type="term" value="F:monooxygenase activity"/>
    <property type="evidence" value="ECO:0007669"/>
    <property type="project" value="UniProtKB-KW"/>
</dbReference>
<protein>
    <submittedName>
        <fullName evidence="7">FAD/NAD(P)-binding domain-containing protein</fullName>
    </submittedName>
</protein>
<gene>
    <name evidence="7" type="ORF">K432DRAFT_382317</name>
</gene>
<accession>A0A8E2EAB6</accession>
<dbReference type="Pfam" id="PF01494">
    <property type="entry name" value="FAD_binding_3"/>
    <property type="match status" value="1"/>
</dbReference>
<keyword evidence="8" id="KW-1185">Reference proteome</keyword>
<evidence type="ECO:0000256" key="5">
    <source>
        <dbReference type="ARBA" id="ARBA00023033"/>
    </source>
</evidence>
<dbReference type="PANTHER" id="PTHR47178">
    <property type="entry name" value="MONOOXYGENASE, FAD-BINDING"/>
    <property type="match status" value="1"/>
</dbReference>
<organism evidence="7 8">
    <name type="scientific">Lepidopterella palustris CBS 459.81</name>
    <dbReference type="NCBI Taxonomy" id="1314670"/>
    <lineage>
        <taxon>Eukaryota</taxon>
        <taxon>Fungi</taxon>
        <taxon>Dikarya</taxon>
        <taxon>Ascomycota</taxon>
        <taxon>Pezizomycotina</taxon>
        <taxon>Dothideomycetes</taxon>
        <taxon>Pleosporomycetidae</taxon>
        <taxon>Mytilinidiales</taxon>
        <taxon>Argynnaceae</taxon>
        <taxon>Lepidopterella</taxon>
    </lineage>
</organism>
<keyword evidence="4" id="KW-0560">Oxidoreductase</keyword>
<reference evidence="7 8" key="1">
    <citation type="journal article" date="2016" name="Nat. Commun.">
        <title>Ectomycorrhizal ecology is imprinted in the genome of the dominant symbiotic fungus Cenococcum geophilum.</title>
        <authorList>
            <consortium name="DOE Joint Genome Institute"/>
            <person name="Peter M."/>
            <person name="Kohler A."/>
            <person name="Ohm R.A."/>
            <person name="Kuo A."/>
            <person name="Krutzmann J."/>
            <person name="Morin E."/>
            <person name="Arend M."/>
            <person name="Barry K.W."/>
            <person name="Binder M."/>
            <person name="Choi C."/>
            <person name="Clum A."/>
            <person name="Copeland A."/>
            <person name="Grisel N."/>
            <person name="Haridas S."/>
            <person name="Kipfer T."/>
            <person name="LaButti K."/>
            <person name="Lindquist E."/>
            <person name="Lipzen A."/>
            <person name="Maire R."/>
            <person name="Meier B."/>
            <person name="Mihaltcheva S."/>
            <person name="Molinier V."/>
            <person name="Murat C."/>
            <person name="Poggeler S."/>
            <person name="Quandt C.A."/>
            <person name="Sperisen C."/>
            <person name="Tritt A."/>
            <person name="Tisserant E."/>
            <person name="Crous P.W."/>
            <person name="Henrissat B."/>
            <person name="Nehls U."/>
            <person name="Egli S."/>
            <person name="Spatafora J.W."/>
            <person name="Grigoriev I.V."/>
            <person name="Martin F.M."/>
        </authorList>
    </citation>
    <scope>NUCLEOTIDE SEQUENCE [LARGE SCALE GENOMIC DNA]</scope>
    <source>
        <strain evidence="7 8">CBS 459.81</strain>
    </source>
</reference>
<feature type="domain" description="FAD-binding" evidence="6">
    <location>
        <begin position="279"/>
        <end position="375"/>
    </location>
</feature>
<keyword evidence="2" id="KW-0285">Flavoprotein</keyword>
<dbReference type="InterPro" id="IPR036188">
    <property type="entry name" value="FAD/NAD-bd_sf"/>
</dbReference>
<name>A0A8E2EAB6_9PEZI</name>
<dbReference type="EMBL" id="KV744964">
    <property type="protein sequence ID" value="OCK80347.1"/>
    <property type="molecule type" value="Genomic_DNA"/>
</dbReference>
<evidence type="ECO:0000256" key="4">
    <source>
        <dbReference type="ARBA" id="ARBA00023002"/>
    </source>
</evidence>
<evidence type="ECO:0000259" key="6">
    <source>
        <dbReference type="Pfam" id="PF01494"/>
    </source>
</evidence>
<evidence type="ECO:0000313" key="8">
    <source>
        <dbReference type="Proteomes" id="UP000250266"/>
    </source>
</evidence>
<dbReference type="InterPro" id="IPR002938">
    <property type="entry name" value="FAD-bd"/>
</dbReference>
<dbReference type="Proteomes" id="UP000250266">
    <property type="component" value="Unassembled WGS sequence"/>
</dbReference>
<sequence length="400" mass="43861">MSPSIAQLPPRVLIIGAGLGGLSLAQGLKKAHIPFHVFERDPSSNFRPQGYRIKINPEGAQALKAVMSTEMWEYFEKSCAESKFGETNINALDGGIIASRAGPGARGGAIPYLADRTVLRTLLFQGLDEDVSFGKSLTHYDILDEGVVAHFADGSSEQGILLVGADGLRSPPVDTNGRCIYGKTPLTEELMKTYPAKGAKWMTLLLDKTPMTQTLDIDETPLSCLLEPVRFQDNELRSKLPQDYVYWVLISRSDVFGKSTEELLALDNKQSAELSLKLTEEWDESLRILFKKQDISQSSTLRISSAKPNIPVWEPSSRVTLLGDAVHVMSPSGGVGAVTAIMDAATLSGALAAEGINKKSIGEYEAIMRQYAKKSIERSYFGGKKMFGQRWFDDCEVLEF</sequence>
<evidence type="ECO:0000313" key="7">
    <source>
        <dbReference type="EMBL" id="OCK80347.1"/>
    </source>
</evidence>
<dbReference type="AlphaFoldDB" id="A0A8E2EAB6"/>
<dbReference type="Gene3D" id="3.50.50.60">
    <property type="entry name" value="FAD/NAD(P)-binding domain"/>
    <property type="match status" value="1"/>
</dbReference>
<keyword evidence="3" id="KW-0274">FAD</keyword>
<dbReference type="GO" id="GO:0071949">
    <property type="term" value="F:FAD binding"/>
    <property type="evidence" value="ECO:0007669"/>
    <property type="project" value="InterPro"/>
</dbReference>
<keyword evidence="5" id="KW-0503">Monooxygenase</keyword>
<evidence type="ECO:0000256" key="1">
    <source>
        <dbReference type="ARBA" id="ARBA00001974"/>
    </source>
</evidence>
<dbReference type="OrthoDB" id="47494at2759"/>
<evidence type="ECO:0000256" key="3">
    <source>
        <dbReference type="ARBA" id="ARBA00022827"/>
    </source>
</evidence>